<dbReference type="Proteomes" id="UP001642260">
    <property type="component" value="Unassembled WGS sequence"/>
</dbReference>
<dbReference type="AlphaFoldDB" id="A0ABC8K6A1"/>
<evidence type="ECO:0000313" key="1">
    <source>
        <dbReference type="EMBL" id="CAH8350344.1"/>
    </source>
</evidence>
<sequence>MGIHSTFKVLGMEEQIKLISLNLKATKDDDISKIHHEFEQAKQIPKMNSQDFAYFLRSI</sequence>
<gene>
    <name evidence="1" type="ORF">ERUC_LOCUS17980</name>
</gene>
<protein>
    <submittedName>
        <fullName evidence="1">Uncharacterized protein</fullName>
    </submittedName>
</protein>
<comment type="caution">
    <text evidence="1">The sequence shown here is derived from an EMBL/GenBank/DDBJ whole genome shotgun (WGS) entry which is preliminary data.</text>
</comment>
<name>A0ABC8K6A1_ERUVS</name>
<organism evidence="1 2">
    <name type="scientific">Eruca vesicaria subsp. sativa</name>
    <name type="common">Garden rocket</name>
    <name type="synonym">Eruca sativa</name>
    <dbReference type="NCBI Taxonomy" id="29727"/>
    <lineage>
        <taxon>Eukaryota</taxon>
        <taxon>Viridiplantae</taxon>
        <taxon>Streptophyta</taxon>
        <taxon>Embryophyta</taxon>
        <taxon>Tracheophyta</taxon>
        <taxon>Spermatophyta</taxon>
        <taxon>Magnoliopsida</taxon>
        <taxon>eudicotyledons</taxon>
        <taxon>Gunneridae</taxon>
        <taxon>Pentapetalae</taxon>
        <taxon>rosids</taxon>
        <taxon>malvids</taxon>
        <taxon>Brassicales</taxon>
        <taxon>Brassicaceae</taxon>
        <taxon>Brassiceae</taxon>
        <taxon>Eruca</taxon>
    </lineage>
</organism>
<accession>A0ABC8K6A1</accession>
<evidence type="ECO:0000313" key="2">
    <source>
        <dbReference type="Proteomes" id="UP001642260"/>
    </source>
</evidence>
<reference evidence="1 2" key="1">
    <citation type="submission" date="2022-03" db="EMBL/GenBank/DDBJ databases">
        <authorList>
            <person name="Macdonald S."/>
            <person name="Ahmed S."/>
            <person name="Newling K."/>
        </authorList>
    </citation>
    <scope>NUCLEOTIDE SEQUENCE [LARGE SCALE GENOMIC DNA]</scope>
</reference>
<keyword evidence="2" id="KW-1185">Reference proteome</keyword>
<proteinExistence type="predicted"/>
<dbReference type="EMBL" id="CAKOAT010166266">
    <property type="protein sequence ID" value="CAH8350344.1"/>
    <property type="molecule type" value="Genomic_DNA"/>
</dbReference>